<proteinExistence type="predicted"/>
<evidence type="ECO:0000313" key="3">
    <source>
        <dbReference type="EMBL" id="PIP04384.1"/>
    </source>
</evidence>
<keyword evidence="1" id="KW-0812">Transmembrane</keyword>
<dbReference type="SUPFAM" id="SSF55797">
    <property type="entry name" value="PR-1-like"/>
    <property type="match status" value="1"/>
</dbReference>
<dbReference type="Pfam" id="PF00188">
    <property type="entry name" value="CAP"/>
    <property type="match status" value="1"/>
</dbReference>
<feature type="transmembrane region" description="Helical" evidence="1">
    <location>
        <begin position="269"/>
        <end position="286"/>
    </location>
</feature>
<protein>
    <recommendedName>
        <fullName evidence="2">SCP domain-containing protein</fullName>
    </recommendedName>
</protein>
<dbReference type="PANTHER" id="PTHR31157">
    <property type="entry name" value="SCP DOMAIN-CONTAINING PROTEIN"/>
    <property type="match status" value="1"/>
</dbReference>
<organism evidence="3 4">
    <name type="scientific">candidate division WWE3 bacterium CG23_combo_of_CG06-09_8_20_14_all_40_14</name>
    <dbReference type="NCBI Taxonomy" id="1975095"/>
    <lineage>
        <taxon>Bacteria</taxon>
        <taxon>Katanobacteria</taxon>
    </lineage>
</organism>
<evidence type="ECO:0000256" key="1">
    <source>
        <dbReference type="SAM" id="Phobius"/>
    </source>
</evidence>
<keyword evidence="1" id="KW-1133">Transmembrane helix</keyword>
<accession>A0A2G9XBP5</accession>
<evidence type="ECO:0000313" key="4">
    <source>
        <dbReference type="Proteomes" id="UP000231388"/>
    </source>
</evidence>
<feature type="domain" description="SCP" evidence="2">
    <location>
        <begin position="63"/>
        <end position="181"/>
    </location>
</feature>
<dbReference type="Proteomes" id="UP000231388">
    <property type="component" value="Unassembled WGS sequence"/>
</dbReference>
<dbReference type="EMBL" id="PCQY01000032">
    <property type="protein sequence ID" value="PIP04384.1"/>
    <property type="molecule type" value="Genomic_DNA"/>
</dbReference>
<feature type="transmembrane region" description="Helical" evidence="1">
    <location>
        <begin position="20"/>
        <end position="43"/>
    </location>
</feature>
<keyword evidence="1" id="KW-0472">Membrane</keyword>
<dbReference type="PANTHER" id="PTHR31157:SF1">
    <property type="entry name" value="SCP DOMAIN-CONTAINING PROTEIN"/>
    <property type="match status" value="1"/>
</dbReference>
<feature type="transmembrane region" description="Helical" evidence="1">
    <location>
        <begin position="237"/>
        <end position="257"/>
    </location>
</feature>
<dbReference type="Gene3D" id="3.40.33.10">
    <property type="entry name" value="CAP"/>
    <property type="match status" value="1"/>
</dbReference>
<gene>
    <name evidence="3" type="ORF">COX53_02690</name>
</gene>
<evidence type="ECO:0000259" key="2">
    <source>
        <dbReference type="Pfam" id="PF00188"/>
    </source>
</evidence>
<comment type="caution">
    <text evidence="3">The sequence shown here is derived from an EMBL/GenBank/DDBJ whole genome shotgun (WGS) entry which is preliminary data.</text>
</comment>
<name>A0A2G9XBP5_UNCKA</name>
<dbReference type="InterPro" id="IPR035940">
    <property type="entry name" value="CAP_sf"/>
</dbReference>
<sequence length="292" mass="32825">MTPFLAHFLPHKEHKKRAKLLLHPALFTYILFIFFAILASHFVSARFPKVLGFASNINTEDLLYYTNKARVENSEPELKFNAILSSAAYEKAEDMFRKDYWAHISPTGKEPWDFIVDNNYEYIYAGENLARDFNNSSSVVQAWLKSPSHRDNLLSSNYEDIGFAVVNGVLDGYETTLVVQMFGKSRYPEYTASIEPEKEASIQAVSIQKKEAASIPVSKEQKGEILPAIDIFSVSRGISLSLGAFLTLLLALDMWYVGRNSILRLTGNTLAHLIFLGLALIGIWYANAGVVL</sequence>
<dbReference type="InterPro" id="IPR014044">
    <property type="entry name" value="CAP_dom"/>
</dbReference>
<dbReference type="AlphaFoldDB" id="A0A2G9XBP5"/>
<reference evidence="3 4" key="1">
    <citation type="submission" date="2017-09" db="EMBL/GenBank/DDBJ databases">
        <title>Depth-based differentiation of microbial function through sediment-hosted aquifers and enrichment of novel symbionts in the deep terrestrial subsurface.</title>
        <authorList>
            <person name="Probst A.J."/>
            <person name="Ladd B."/>
            <person name="Jarett J.K."/>
            <person name="Geller-Mcgrath D.E."/>
            <person name="Sieber C.M."/>
            <person name="Emerson J.B."/>
            <person name="Anantharaman K."/>
            <person name="Thomas B.C."/>
            <person name="Malmstrom R."/>
            <person name="Stieglmeier M."/>
            <person name="Klingl A."/>
            <person name="Woyke T."/>
            <person name="Ryan C.M."/>
            <person name="Banfield J.F."/>
        </authorList>
    </citation>
    <scope>NUCLEOTIDE SEQUENCE [LARGE SCALE GENOMIC DNA]</scope>
    <source>
        <strain evidence="3">CG23_combo_of_CG06-09_8_20_14_all_40_14</strain>
    </source>
</reference>
<dbReference type="CDD" id="cd05379">
    <property type="entry name" value="CAP_bacterial"/>
    <property type="match status" value="1"/>
</dbReference>